<organism evidence="10 11">
    <name type="scientific">Leishmania orientalis</name>
    <dbReference type="NCBI Taxonomy" id="2249476"/>
    <lineage>
        <taxon>Eukaryota</taxon>
        <taxon>Discoba</taxon>
        <taxon>Euglenozoa</taxon>
        <taxon>Kinetoplastea</taxon>
        <taxon>Metakinetoplastina</taxon>
        <taxon>Trypanosomatida</taxon>
        <taxon>Trypanosomatidae</taxon>
        <taxon>Leishmaniinae</taxon>
        <taxon>Leishmania</taxon>
    </lineage>
</organism>
<evidence type="ECO:0000256" key="2">
    <source>
        <dbReference type="ARBA" id="ARBA00004687"/>
    </source>
</evidence>
<evidence type="ECO:0000256" key="4">
    <source>
        <dbReference type="ARBA" id="ARBA00022692"/>
    </source>
</evidence>
<keyword evidence="5 8" id="KW-1133">Transmembrane helix</keyword>
<name>A0A836G2N8_9TRYP</name>
<dbReference type="GO" id="GO:0006506">
    <property type="term" value="P:GPI anchor biosynthetic process"/>
    <property type="evidence" value="ECO:0007669"/>
    <property type="project" value="UniProtKB-UniPathway"/>
</dbReference>
<comment type="subcellular location">
    <subcellularLocation>
        <location evidence="1">Membrane</location>
        <topology evidence="1">Multi-pass membrane protein</topology>
    </subcellularLocation>
</comment>
<evidence type="ECO:0000313" key="11">
    <source>
        <dbReference type="Proteomes" id="UP000674143"/>
    </source>
</evidence>
<evidence type="ECO:0000256" key="3">
    <source>
        <dbReference type="ARBA" id="ARBA00022502"/>
    </source>
</evidence>
<dbReference type="GO" id="GO:0016020">
    <property type="term" value="C:membrane"/>
    <property type="evidence" value="ECO:0007669"/>
    <property type="project" value="UniProtKB-SubCell"/>
</dbReference>
<reference evidence="11" key="2">
    <citation type="journal article" date="2021" name="Sci. Data">
        <title>Chromosome-scale genome sequencing, assembly and annotation of six genomes from subfamily Leishmaniinae.</title>
        <authorList>
            <person name="Almutairi H."/>
            <person name="Urbaniak M.D."/>
            <person name="Bates M.D."/>
            <person name="Jariyapan N."/>
            <person name="Kwakye-Nuako G."/>
            <person name="Thomaz Soccol V."/>
            <person name="Al-Salem W.S."/>
            <person name="Dillon R.J."/>
            <person name="Bates P.A."/>
            <person name="Gatherer D."/>
        </authorList>
    </citation>
    <scope>NUCLEOTIDE SEQUENCE [LARGE SCALE GENOMIC DNA]</scope>
</reference>
<keyword evidence="3 7" id="KW-0337">GPI-anchor biosynthesis</keyword>
<dbReference type="InterPro" id="IPR016542">
    <property type="entry name" value="PIG-P_GPI19"/>
</dbReference>
<comment type="pathway">
    <text evidence="2 7">Glycolipid biosynthesis; glycosylphosphatidylinositol-anchor biosynthesis.</text>
</comment>
<evidence type="ECO:0000256" key="5">
    <source>
        <dbReference type="ARBA" id="ARBA00022989"/>
    </source>
</evidence>
<dbReference type="AlphaFoldDB" id="A0A836G2N8"/>
<accession>A0A836G2N8</accession>
<comment type="function">
    <text evidence="7">Part of the complex catalyzing the transfer of N-acetylglucosamine from UDP-N-acetylglucosamine to phosphatidylinositol, the first step of GPI biosynthesis.</text>
</comment>
<evidence type="ECO:0000256" key="6">
    <source>
        <dbReference type="ARBA" id="ARBA00023136"/>
    </source>
</evidence>
<dbReference type="Pfam" id="PF08510">
    <property type="entry name" value="PIG-P"/>
    <property type="match status" value="1"/>
</dbReference>
<dbReference type="GeneID" id="92356523"/>
<dbReference type="PANTHER" id="PTHR46346:SF1">
    <property type="entry name" value="PHOSPHATIDYLINOSITOL N-ACETYLGLUCOSAMINYLTRANSFERASE SUBUNIT P"/>
    <property type="match status" value="1"/>
</dbReference>
<dbReference type="KEGG" id="loi:92356523"/>
<evidence type="ECO:0000256" key="8">
    <source>
        <dbReference type="SAM" id="Phobius"/>
    </source>
</evidence>
<feature type="transmembrane region" description="Helical" evidence="8">
    <location>
        <begin position="51"/>
        <end position="76"/>
    </location>
</feature>
<keyword evidence="4 8" id="KW-0812">Transmembrane</keyword>
<dbReference type="EMBL" id="JAFHLR010000036">
    <property type="protein sequence ID" value="KAG5465059.1"/>
    <property type="molecule type" value="Genomic_DNA"/>
</dbReference>
<dbReference type="RefSeq" id="XP_067058690.1">
    <property type="nucleotide sequence ID" value="XM_067202589.1"/>
</dbReference>
<evidence type="ECO:0000256" key="7">
    <source>
        <dbReference type="PIRNR" id="PIRNR008765"/>
    </source>
</evidence>
<feature type="domain" description="PIG-P" evidence="9">
    <location>
        <begin position="10"/>
        <end position="127"/>
    </location>
</feature>
<proteinExistence type="predicted"/>
<dbReference type="GO" id="GO:0005783">
    <property type="term" value="C:endoplasmic reticulum"/>
    <property type="evidence" value="ECO:0007669"/>
    <property type="project" value="TreeGrafter"/>
</dbReference>
<dbReference type="InterPro" id="IPR013717">
    <property type="entry name" value="PIG-P"/>
</dbReference>
<evidence type="ECO:0000259" key="9">
    <source>
        <dbReference type="Pfam" id="PF08510"/>
    </source>
</evidence>
<keyword evidence="7" id="KW-0808">Transferase</keyword>
<evidence type="ECO:0000313" key="10">
    <source>
        <dbReference type="EMBL" id="KAG5465059.1"/>
    </source>
</evidence>
<dbReference type="GO" id="GO:0017176">
    <property type="term" value="F:phosphatidylinositol N-acetylglucosaminyltransferase activity"/>
    <property type="evidence" value="ECO:0007669"/>
    <property type="project" value="UniProtKB-UniRule"/>
</dbReference>
<feature type="transmembrane region" description="Helical" evidence="8">
    <location>
        <begin position="12"/>
        <end position="31"/>
    </location>
</feature>
<protein>
    <recommendedName>
        <fullName evidence="9">PIG-P domain-containing protein</fullName>
    </recommendedName>
</protein>
<dbReference type="Proteomes" id="UP000674143">
    <property type="component" value="Unassembled WGS sequence"/>
</dbReference>
<dbReference type="PIRSF" id="PIRSF008765">
    <property type="entry name" value="PIG-P_GPI19"/>
    <property type="match status" value="1"/>
</dbReference>
<reference evidence="11" key="1">
    <citation type="journal article" date="2021" name="Microbiol. Resour. Announc.">
        <title>LGAAP: Leishmaniinae Genome Assembly and Annotation Pipeline.</title>
        <authorList>
            <person name="Almutairi H."/>
            <person name="Urbaniak M.D."/>
            <person name="Bates M.D."/>
            <person name="Jariyapan N."/>
            <person name="Kwakye-Nuako G."/>
            <person name="Thomaz-Soccol V."/>
            <person name="Al-Salem W.S."/>
            <person name="Dillon R.J."/>
            <person name="Bates P.A."/>
            <person name="Gatherer D."/>
        </authorList>
    </citation>
    <scope>NUCLEOTIDE SEQUENCE [LARGE SCALE GENOMIC DNA]</scope>
</reference>
<keyword evidence="11" id="KW-1185">Reference proteome</keyword>
<gene>
    <name evidence="10" type="ORF">LSCM4_00511</name>
</gene>
<dbReference type="PANTHER" id="PTHR46346">
    <property type="entry name" value="PHOSPHATIDYLINOSITOL N-ACETYLGLUCOSAMINYLTRANSFERASE SUBUNIT P"/>
    <property type="match status" value="1"/>
</dbReference>
<dbReference type="InterPro" id="IPR052263">
    <property type="entry name" value="GPI_Anchor_Biosynth"/>
</dbReference>
<comment type="caution">
    <text evidence="10">The sequence shown here is derived from an EMBL/GenBank/DDBJ whole genome shotgun (WGS) entry which is preliminary data.</text>
</comment>
<dbReference type="UniPathway" id="UPA00196"/>
<sequence length="156" mass="17774">MAEDSQRAQVAINGFIGSILIVFSSLIYVLWAVLPDDVLHQMHLTYYPDRYWAVAVPAILVMFLFHYFTTSWLLVLITTPPLTDGRCITDVDSKPDKEIEVGALADSSSSVPPWVDIPVSVASHLLFEPWTEKVRYSARGRRELMSGERRRCERFV</sequence>
<keyword evidence="6 7" id="KW-0472">Membrane</keyword>
<evidence type="ECO:0000256" key="1">
    <source>
        <dbReference type="ARBA" id="ARBA00004141"/>
    </source>
</evidence>